<evidence type="ECO:0000256" key="3">
    <source>
        <dbReference type="ARBA" id="ARBA00022679"/>
    </source>
</evidence>
<comment type="function">
    <text evidence="9">Catalyzes the radical-mediated insertion of two sulfur atoms into the C-6 and C-8 positions of the octanoyl moiety bound to the lipoyl domains of lipoate-dependent enzymes, thereby converting the octanoylated domains into lipoylated derivatives.</text>
</comment>
<dbReference type="SFLD" id="SFLDS00029">
    <property type="entry name" value="Radical_SAM"/>
    <property type="match status" value="1"/>
</dbReference>
<dbReference type="EMBL" id="HBUF01088731">
    <property type="protein sequence ID" value="CAG6635037.1"/>
    <property type="molecule type" value="Transcribed_RNA"/>
</dbReference>
<evidence type="ECO:0000256" key="5">
    <source>
        <dbReference type="ARBA" id="ARBA00022723"/>
    </source>
</evidence>
<feature type="domain" description="Radical SAM core" evidence="11">
    <location>
        <begin position="131"/>
        <end position="350"/>
    </location>
</feature>
<dbReference type="EMBL" id="HBUF01351299">
    <property type="protein sequence ID" value="CAG6714009.1"/>
    <property type="molecule type" value="Transcribed_RNA"/>
</dbReference>
<dbReference type="GO" id="GO:0051539">
    <property type="term" value="F:4 iron, 4 sulfur cluster binding"/>
    <property type="evidence" value="ECO:0007669"/>
    <property type="project" value="UniProtKB-UniRule"/>
</dbReference>
<evidence type="ECO:0000256" key="1">
    <source>
        <dbReference type="ARBA" id="ARBA00004173"/>
    </source>
</evidence>
<evidence type="ECO:0000256" key="6">
    <source>
        <dbReference type="ARBA" id="ARBA00023004"/>
    </source>
</evidence>
<dbReference type="PANTHER" id="PTHR10949">
    <property type="entry name" value="LIPOYL SYNTHASE"/>
    <property type="match status" value="1"/>
</dbReference>
<keyword evidence="9" id="KW-0496">Mitochondrion</keyword>
<name>A0A8D8ZXC6_9HEMI</name>
<keyword evidence="7 9" id="KW-0411">Iron-sulfur</keyword>
<dbReference type="InterPro" id="IPR058240">
    <property type="entry name" value="rSAM_sf"/>
</dbReference>
<dbReference type="SFLD" id="SFLDG01058">
    <property type="entry name" value="lipoyl_synthase_like"/>
    <property type="match status" value="1"/>
</dbReference>
<comment type="cofactor">
    <cofactor evidence="9">
        <name>[4Fe-4S] cluster</name>
        <dbReference type="ChEBI" id="CHEBI:49883"/>
    </cofactor>
    <text evidence="9">Binds 2 [4Fe-4S] clusters per subunit. One cluster is coordinated with 3 cysteines and an exchangeable S-adenosyl-L-methionine.</text>
</comment>
<dbReference type="EMBL" id="HBUF01540404">
    <property type="protein sequence ID" value="CAG6754846.1"/>
    <property type="molecule type" value="Transcribed_RNA"/>
</dbReference>
<dbReference type="Pfam" id="PF04055">
    <property type="entry name" value="Radical_SAM"/>
    <property type="match status" value="1"/>
</dbReference>
<feature type="binding site" evidence="9">
    <location>
        <position position="361"/>
    </location>
    <ligand>
        <name>[4Fe-4S] cluster</name>
        <dbReference type="ChEBI" id="CHEBI:49883"/>
        <label>1</label>
    </ligand>
</feature>
<dbReference type="InterPro" id="IPR031691">
    <property type="entry name" value="LIAS_N"/>
</dbReference>
<feature type="binding site" evidence="9">
    <location>
        <position position="150"/>
    </location>
    <ligand>
        <name>[4Fe-4S] cluster</name>
        <dbReference type="ChEBI" id="CHEBI:49883"/>
        <label>2</label>
        <note>4Fe-4S-S-AdoMet</note>
    </ligand>
</feature>
<dbReference type="AlphaFoldDB" id="A0A8D8ZXC6"/>
<dbReference type="Gene3D" id="3.20.20.70">
    <property type="entry name" value="Aldolase class I"/>
    <property type="match status" value="1"/>
</dbReference>
<feature type="binding site" evidence="9">
    <location>
        <position position="126"/>
    </location>
    <ligand>
        <name>[4Fe-4S] cluster</name>
        <dbReference type="ChEBI" id="CHEBI:49883"/>
        <label>1</label>
    </ligand>
</feature>
<dbReference type="UniPathway" id="UPA00538">
    <property type="reaction ID" value="UER00593"/>
</dbReference>
<dbReference type="InterPro" id="IPR013785">
    <property type="entry name" value="Aldolase_TIM"/>
</dbReference>
<dbReference type="EMBL" id="HBUF01540403">
    <property type="protein sequence ID" value="CAG6754845.1"/>
    <property type="molecule type" value="Transcribed_RNA"/>
</dbReference>
<dbReference type="EMBL" id="HBUF01351298">
    <property type="protein sequence ID" value="CAG6714008.1"/>
    <property type="molecule type" value="Transcribed_RNA"/>
</dbReference>
<feature type="binding site" evidence="9">
    <location>
        <position position="146"/>
    </location>
    <ligand>
        <name>[4Fe-4S] cluster</name>
        <dbReference type="ChEBI" id="CHEBI:49883"/>
        <label>2</label>
        <note>4Fe-4S-S-AdoMet</note>
    </ligand>
</feature>
<dbReference type="EC" id="2.8.1.8" evidence="9"/>
<dbReference type="NCBIfam" id="NF009544">
    <property type="entry name" value="PRK12928.1"/>
    <property type="match status" value="1"/>
</dbReference>
<keyword evidence="10" id="KW-0732">Signal</keyword>
<comment type="similarity">
    <text evidence="9">Belongs to the radical SAM superfamily. Lipoyl synthase family.</text>
</comment>
<dbReference type="SUPFAM" id="SSF102114">
    <property type="entry name" value="Radical SAM enzymes"/>
    <property type="match status" value="1"/>
</dbReference>
<keyword evidence="2 9" id="KW-0004">4Fe-4S</keyword>
<feature type="binding site" evidence="9">
    <location>
        <position position="153"/>
    </location>
    <ligand>
        <name>[4Fe-4S] cluster</name>
        <dbReference type="ChEBI" id="CHEBI:49883"/>
        <label>2</label>
        <note>4Fe-4S-S-AdoMet</note>
    </ligand>
</feature>
<dbReference type="InterPro" id="IPR003698">
    <property type="entry name" value="Lipoyl_synth"/>
</dbReference>
<dbReference type="PIRSF" id="PIRSF005963">
    <property type="entry name" value="Lipoyl_synth"/>
    <property type="match status" value="1"/>
</dbReference>
<protein>
    <recommendedName>
        <fullName evidence="9">Lipoyl synthase, mitochondrial</fullName>
        <ecNumber evidence="9">2.8.1.8</ecNumber>
    </recommendedName>
    <alternativeName>
        <fullName evidence="9">Lipoate synthase</fullName>
        <shortName evidence="9">LS</shortName>
        <shortName evidence="9">Lip-syn</shortName>
    </alternativeName>
    <alternativeName>
        <fullName evidence="9">Lipoic acid synthase</fullName>
    </alternativeName>
</protein>
<feature type="chain" id="PRO_5033956623" description="Lipoyl synthase, mitochondrial" evidence="10">
    <location>
        <begin position="25"/>
        <end position="386"/>
    </location>
</feature>
<dbReference type="SFLD" id="SFLDF00271">
    <property type="entry name" value="lipoyl_synthase"/>
    <property type="match status" value="1"/>
</dbReference>
<dbReference type="SMART" id="SM00729">
    <property type="entry name" value="Elp3"/>
    <property type="match status" value="1"/>
</dbReference>
<dbReference type="GO" id="GO:0016992">
    <property type="term" value="F:lipoate synthase activity"/>
    <property type="evidence" value="ECO:0007669"/>
    <property type="project" value="UniProtKB-UniRule"/>
</dbReference>
<evidence type="ECO:0000256" key="2">
    <source>
        <dbReference type="ARBA" id="ARBA00022485"/>
    </source>
</evidence>
<evidence type="ECO:0000259" key="11">
    <source>
        <dbReference type="PROSITE" id="PS51918"/>
    </source>
</evidence>
<keyword evidence="6 9" id="KW-0408">Iron</keyword>
<keyword evidence="3 9" id="KW-0808">Transferase</keyword>
<evidence type="ECO:0000256" key="10">
    <source>
        <dbReference type="SAM" id="SignalP"/>
    </source>
</evidence>
<evidence type="ECO:0000313" key="12">
    <source>
        <dbReference type="EMBL" id="CAG6754846.1"/>
    </source>
</evidence>
<dbReference type="Pfam" id="PF16881">
    <property type="entry name" value="LIAS_N"/>
    <property type="match status" value="1"/>
</dbReference>
<feature type="binding site" evidence="9">
    <location>
        <position position="115"/>
    </location>
    <ligand>
        <name>[4Fe-4S] cluster</name>
        <dbReference type="ChEBI" id="CHEBI:49883"/>
        <label>1</label>
    </ligand>
</feature>
<dbReference type="NCBIfam" id="TIGR00510">
    <property type="entry name" value="lipA"/>
    <property type="match status" value="1"/>
</dbReference>
<dbReference type="NCBIfam" id="NF004019">
    <property type="entry name" value="PRK05481.1"/>
    <property type="match status" value="1"/>
</dbReference>
<evidence type="ECO:0000256" key="7">
    <source>
        <dbReference type="ARBA" id="ARBA00023014"/>
    </source>
</evidence>
<dbReference type="HAMAP" id="MF_00206">
    <property type="entry name" value="Lipoyl_synth"/>
    <property type="match status" value="1"/>
</dbReference>
<evidence type="ECO:0000256" key="9">
    <source>
        <dbReference type="HAMAP-Rule" id="MF_03123"/>
    </source>
</evidence>
<sequence>MMKAARSLNTPSLLLILSNTVSEAITVRSKATLPERVREKLASGPSFQDFLKSSDDTENTTAPEEWNSYDGKLKREKGEDDRLRLPPWLKTKIASGSKFSQVKEQLRSLNLHTVCEEARCPNIGECWGGGEHGTSTATIMLMGDTCTRGCRFCSIKTARAPPPLDPQEPINTATAIASWGIDYIVLTSVDRDDLPDGGSNHFAKTVREIKKQNNVIMVECLVPDFRGDKSCIQTITSCGLDVFAHNIETVEKLTPFVRDRRARYRQSLEVLRTAKEQNPELITKSSIMLGLGETDEEVQQTLDDLLEAKVDCITLGQYLQPTKKHLKVVEYIHPEKFAHWEAVGNKMGFLYTASGPLVRSSYKAGEFFIRSVLKNRKAAAQQAREA</sequence>
<organism evidence="12">
    <name type="scientific">Cacopsylla melanoneura</name>
    <dbReference type="NCBI Taxonomy" id="428564"/>
    <lineage>
        <taxon>Eukaryota</taxon>
        <taxon>Metazoa</taxon>
        <taxon>Ecdysozoa</taxon>
        <taxon>Arthropoda</taxon>
        <taxon>Hexapoda</taxon>
        <taxon>Insecta</taxon>
        <taxon>Pterygota</taxon>
        <taxon>Neoptera</taxon>
        <taxon>Paraneoptera</taxon>
        <taxon>Hemiptera</taxon>
        <taxon>Sternorrhyncha</taxon>
        <taxon>Psylloidea</taxon>
        <taxon>Psyllidae</taxon>
        <taxon>Psyllinae</taxon>
        <taxon>Cacopsylla</taxon>
    </lineage>
</organism>
<reference evidence="12" key="1">
    <citation type="submission" date="2021-05" db="EMBL/GenBank/DDBJ databases">
        <authorList>
            <person name="Alioto T."/>
            <person name="Alioto T."/>
            <person name="Gomez Garrido J."/>
        </authorList>
    </citation>
    <scope>NUCLEOTIDE SEQUENCE</scope>
</reference>
<dbReference type="InterPro" id="IPR007197">
    <property type="entry name" value="rSAM"/>
</dbReference>
<dbReference type="CDD" id="cd01335">
    <property type="entry name" value="Radical_SAM"/>
    <property type="match status" value="1"/>
</dbReference>
<dbReference type="GO" id="GO:0005739">
    <property type="term" value="C:mitochondrion"/>
    <property type="evidence" value="ECO:0007669"/>
    <property type="project" value="UniProtKB-SubCell"/>
</dbReference>
<comment type="catalytic activity">
    <reaction evidence="8 9">
        <text>[[Fe-S] cluster scaffold protein carrying a second [4Fe-4S](2+) cluster] + N(6)-octanoyl-L-lysyl-[protein] + 2 oxidized [2Fe-2S]-[ferredoxin] + 2 S-adenosyl-L-methionine + 4 H(+) = [[Fe-S] cluster scaffold protein] + N(6)-[(R)-dihydrolipoyl]-L-lysyl-[protein] + 4 Fe(3+) + 2 hydrogen sulfide + 2 5'-deoxyadenosine + 2 L-methionine + 2 reduced [2Fe-2S]-[ferredoxin]</text>
        <dbReference type="Rhea" id="RHEA:16585"/>
        <dbReference type="Rhea" id="RHEA-COMP:9928"/>
        <dbReference type="Rhea" id="RHEA-COMP:10000"/>
        <dbReference type="Rhea" id="RHEA-COMP:10001"/>
        <dbReference type="Rhea" id="RHEA-COMP:10475"/>
        <dbReference type="Rhea" id="RHEA-COMP:14568"/>
        <dbReference type="Rhea" id="RHEA-COMP:14569"/>
        <dbReference type="ChEBI" id="CHEBI:15378"/>
        <dbReference type="ChEBI" id="CHEBI:17319"/>
        <dbReference type="ChEBI" id="CHEBI:29034"/>
        <dbReference type="ChEBI" id="CHEBI:29919"/>
        <dbReference type="ChEBI" id="CHEBI:33722"/>
        <dbReference type="ChEBI" id="CHEBI:33737"/>
        <dbReference type="ChEBI" id="CHEBI:33738"/>
        <dbReference type="ChEBI" id="CHEBI:57844"/>
        <dbReference type="ChEBI" id="CHEBI:59789"/>
        <dbReference type="ChEBI" id="CHEBI:78809"/>
        <dbReference type="ChEBI" id="CHEBI:83100"/>
        <dbReference type="EC" id="2.8.1.8"/>
    </reaction>
</comment>
<dbReference type="InterPro" id="IPR006638">
    <property type="entry name" value="Elp3/MiaA/NifB-like_rSAM"/>
</dbReference>
<evidence type="ECO:0000256" key="4">
    <source>
        <dbReference type="ARBA" id="ARBA00022691"/>
    </source>
</evidence>
<evidence type="ECO:0000256" key="8">
    <source>
        <dbReference type="ARBA" id="ARBA00047326"/>
    </source>
</evidence>
<dbReference type="GO" id="GO:0046872">
    <property type="term" value="F:metal ion binding"/>
    <property type="evidence" value="ECO:0007669"/>
    <property type="project" value="UniProtKB-KW"/>
</dbReference>
<comment type="subcellular location">
    <subcellularLocation>
        <location evidence="1 9">Mitochondrion</location>
    </subcellularLocation>
</comment>
<keyword evidence="5 9" id="KW-0479">Metal-binding</keyword>
<dbReference type="PANTHER" id="PTHR10949:SF0">
    <property type="entry name" value="LIPOYL SYNTHASE, MITOCHONDRIAL"/>
    <property type="match status" value="1"/>
</dbReference>
<keyword evidence="4 9" id="KW-0949">S-adenosyl-L-methionine</keyword>
<accession>A0A8D8ZXC6</accession>
<dbReference type="FunFam" id="3.20.20.70:FF:000036">
    <property type="entry name" value="Lipoyl synthase, mitochondrial"/>
    <property type="match status" value="1"/>
</dbReference>
<dbReference type="EMBL" id="HBUF01540402">
    <property type="protein sequence ID" value="CAG6754844.1"/>
    <property type="molecule type" value="Transcribed_RNA"/>
</dbReference>
<dbReference type="PROSITE" id="PS51918">
    <property type="entry name" value="RADICAL_SAM"/>
    <property type="match status" value="1"/>
</dbReference>
<comment type="pathway">
    <text evidence="9">Protein modification; protein lipoylation via endogenous pathway; protein N(6)-(lipoyl)lysine from octanoyl-[acyl-carrier-protein]: step 2/2.</text>
</comment>
<feature type="signal peptide" evidence="10">
    <location>
        <begin position="1"/>
        <end position="24"/>
    </location>
</feature>
<dbReference type="GO" id="GO:0009249">
    <property type="term" value="P:protein lipoylation"/>
    <property type="evidence" value="ECO:0007669"/>
    <property type="project" value="UniProtKB-UniRule"/>
</dbReference>
<proteinExistence type="inferred from homology"/>
<feature type="binding site" evidence="9">
    <location>
        <position position="120"/>
    </location>
    <ligand>
        <name>[4Fe-4S] cluster</name>
        <dbReference type="ChEBI" id="CHEBI:49883"/>
        <label>1</label>
    </ligand>
</feature>